<dbReference type="OrthoDB" id="4557988at2"/>
<dbReference type="HOGENOM" id="CLU_1894174_0_0_10"/>
<gene>
    <name evidence="1" type="ordered locus">Fleli_0282</name>
</gene>
<keyword evidence="2" id="KW-1185">Reference proteome</keyword>
<dbReference type="InterPro" id="IPR028965">
    <property type="entry name" value="Imm7"/>
</dbReference>
<protein>
    <recommendedName>
        <fullName evidence="3">Immunity protein 7</fullName>
    </recommendedName>
</protein>
<evidence type="ECO:0000313" key="1">
    <source>
        <dbReference type="EMBL" id="AFM02771.1"/>
    </source>
</evidence>
<evidence type="ECO:0008006" key="3">
    <source>
        <dbReference type="Google" id="ProtNLM"/>
    </source>
</evidence>
<dbReference type="EMBL" id="CP003345">
    <property type="protein sequence ID" value="AFM02771.1"/>
    <property type="molecule type" value="Genomic_DNA"/>
</dbReference>
<dbReference type="STRING" id="880071.Fleli_0282"/>
<dbReference type="Proteomes" id="UP000006054">
    <property type="component" value="Chromosome"/>
</dbReference>
<proteinExistence type="predicted"/>
<evidence type="ECO:0000313" key="2">
    <source>
        <dbReference type="Proteomes" id="UP000006054"/>
    </source>
</evidence>
<reference evidence="2" key="1">
    <citation type="submission" date="2012-06" db="EMBL/GenBank/DDBJ databases">
        <title>The complete genome of Flexibacter litoralis DSM 6794.</title>
        <authorList>
            <person name="Lucas S."/>
            <person name="Copeland A."/>
            <person name="Lapidus A."/>
            <person name="Glavina del Rio T."/>
            <person name="Dalin E."/>
            <person name="Tice H."/>
            <person name="Bruce D."/>
            <person name="Goodwin L."/>
            <person name="Pitluck S."/>
            <person name="Peters L."/>
            <person name="Ovchinnikova G."/>
            <person name="Lu M."/>
            <person name="Kyrpides N."/>
            <person name="Mavromatis K."/>
            <person name="Ivanova N."/>
            <person name="Brettin T."/>
            <person name="Detter J.C."/>
            <person name="Han C."/>
            <person name="Larimer F."/>
            <person name="Land M."/>
            <person name="Hauser L."/>
            <person name="Markowitz V."/>
            <person name="Cheng J.-F."/>
            <person name="Hugenholtz P."/>
            <person name="Woyke T."/>
            <person name="Wu D."/>
            <person name="Spring S."/>
            <person name="Lang E."/>
            <person name="Kopitz M."/>
            <person name="Brambilla E."/>
            <person name="Klenk H.-P."/>
            <person name="Eisen J.A."/>
        </authorList>
    </citation>
    <scope>NUCLEOTIDE SEQUENCE [LARGE SCALE GENOMIC DNA]</scope>
    <source>
        <strain evidence="2">ATCC 23117 / DSM 6794 / NBRC 15988 / NCIMB 1366 / Sio-4</strain>
    </source>
</reference>
<name>I4AFN6_BERLS</name>
<sequence length="132" mass="15622">MIEVNGWAVIRESYKEEDDDNELLNSIVKQIESKLNELDYRNEFYSLKCLNGTYHLSIMVNHNHRTVTEHVIDFFKWIAQISKGSYGIMYVQDDEDIERGNEDKFKVWSMKKGKVVELNDIYLSPLNPEIEE</sequence>
<organism evidence="1 2">
    <name type="scientific">Bernardetia litoralis (strain ATCC 23117 / DSM 6794 / NBRC 15988 / NCIMB 1366 / Fx l1 / Sio-4)</name>
    <name type="common">Flexibacter litoralis</name>
    <dbReference type="NCBI Taxonomy" id="880071"/>
    <lineage>
        <taxon>Bacteria</taxon>
        <taxon>Pseudomonadati</taxon>
        <taxon>Bacteroidota</taxon>
        <taxon>Cytophagia</taxon>
        <taxon>Cytophagales</taxon>
        <taxon>Bernardetiaceae</taxon>
        <taxon>Bernardetia</taxon>
    </lineage>
</organism>
<dbReference type="KEGG" id="fli:Fleli_0282"/>
<dbReference type="RefSeq" id="WP_014796234.1">
    <property type="nucleotide sequence ID" value="NC_018018.1"/>
</dbReference>
<dbReference type="PATRIC" id="fig|880071.3.peg.268"/>
<accession>I4AFN6</accession>
<dbReference type="Pfam" id="PF15585">
    <property type="entry name" value="Imm7"/>
    <property type="match status" value="1"/>
</dbReference>
<dbReference type="AlphaFoldDB" id="I4AFN6"/>
<dbReference type="eggNOG" id="ENOG5033HC8">
    <property type="taxonomic scope" value="Bacteria"/>
</dbReference>